<feature type="coiled-coil region" evidence="1">
    <location>
        <begin position="577"/>
        <end position="604"/>
    </location>
</feature>
<keyword evidence="4" id="KW-1185">Reference proteome</keyword>
<organism evidence="3 4">
    <name type="scientific">Entamoeba invadens IP1</name>
    <dbReference type="NCBI Taxonomy" id="370355"/>
    <lineage>
        <taxon>Eukaryota</taxon>
        <taxon>Amoebozoa</taxon>
        <taxon>Evosea</taxon>
        <taxon>Archamoebae</taxon>
        <taxon>Mastigamoebida</taxon>
        <taxon>Entamoebidae</taxon>
        <taxon>Entamoeba</taxon>
    </lineage>
</organism>
<dbReference type="OrthoDB" id="30272at2759"/>
<dbReference type="Proteomes" id="UP000014680">
    <property type="component" value="Unassembled WGS sequence"/>
</dbReference>
<reference evidence="3 4" key="1">
    <citation type="submission" date="2012-10" db="EMBL/GenBank/DDBJ databases">
        <authorList>
            <person name="Zafar N."/>
            <person name="Inman J."/>
            <person name="Hall N."/>
            <person name="Lorenzi H."/>
            <person name="Caler E."/>
        </authorList>
    </citation>
    <scope>NUCLEOTIDE SEQUENCE [LARGE SCALE GENOMIC DNA]</scope>
    <source>
        <strain evidence="3 4">IP1</strain>
    </source>
</reference>
<dbReference type="KEGG" id="eiv:EIN_224190"/>
<sequence length="609" mass="72042">MVKINILVVLLFGVLCLGKNAVIALDPETSKHVEKVVEKEMQKAYADSFRTTPKVFGNRTQEELIHKQLQRNRTKVTKKAVLNITAEILKVETKIAELNQKQSELNRTIEFSKTRSSVEKSGITATLKTKIEEYNNNTKLMNELSEKKSKLNDLRVEYVRTLEEAKTNIETMAEEMRTRRRLVNDLERKNRRKQETQKAVEEVRKVEYKKLVTRIKELENTKDEIRRLQTGEEMKLLALRKREAKIREINRRKRLILAEQLKAAKITRNAEMITMIYKQLAELKTHKLSQISCARKAFEDYKEKKRIELLKKKEKIIDKKLLAELVEKKGKYLLDTRRVVQEEIDKLRLEKELFDHERVVEGKKLAALMKIQKKEIEEAKRRVAFKKVMYSKKREELLRQQMRTMWKKEDQYENEMKRKILSQAVKSSKKMITKQQMLNDKLKILDNSVQLKKKILKLQSQDANLQTVKERIEIQKLKDEFYKLSALKEKQKMQLKASQEFLKHNTHLDDLDEVEQKANIAMVTNILKRKGVQKSVIKESKLNAKEALKDFKDKLQKEYMLKKKVLYLKRCLRARIAVNDEIKKKQIENKLKEMIRKAVVARIQTASST</sequence>
<dbReference type="GeneID" id="14887225"/>
<keyword evidence="1" id="KW-0175">Coiled coil</keyword>
<gene>
    <name evidence="3" type="ORF">EIN_224190</name>
</gene>
<evidence type="ECO:0000313" key="3">
    <source>
        <dbReference type="EMBL" id="ELP88176.1"/>
    </source>
</evidence>
<protein>
    <submittedName>
        <fullName evidence="3">Progesterone-induced-blocking factor, putative</fullName>
    </submittedName>
</protein>
<dbReference type="EMBL" id="KB206756">
    <property type="protein sequence ID" value="ELP88176.1"/>
    <property type="molecule type" value="Genomic_DNA"/>
</dbReference>
<feature type="coiled-coil region" evidence="1">
    <location>
        <begin position="81"/>
        <end position="228"/>
    </location>
</feature>
<evidence type="ECO:0000313" key="4">
    <source>
        <dbReference type="Proteomes" id="UP000014680"/>
    </source>
</evidence>
<dbReference type="OMA" id="ENREHEI"/>
<name>A0A0A1U277_ENTIV</name>
<dbReference type="VEuPathDB" id="AmoebaDB:EIN_224190"/>
<proteinExistence type="predicted"/>
<feature type="chain" id="PRO_5001980469" evidence="2">
    <location>
        <begin position="25"/>
        <end position="609"/>
    </location>
</feature>
<keyword evidence="2" id="KW-0732">Signal</keyword>
<accession>A0A0A1U277</accession>
<evidence type="ECO:0000256" key="1">
    <source>
        <dbReference type="SAM" id="Coils"/>
    </source>
</evidence>
<dbReference type="AlphaFoldDB" id="A0A0A1U277"/>
<evidence type="ECO:0000256" key="2">
    <source>
        <dbReference type="SAM" id="SignalP"/>
    </source>
</evidence>
<feature type="signal peptide" evidence="2">
    <location>
        <begin position="1"/>
        <end position="24"/>
    </location>
</feature>
<dbReference type="RefSeq" id="XP_004254947.1">
    <property type="nucleotide sequence ID" value="XM_004254899.1"/>
</dbReference>